<keyword evidence="1" id="KW-0472">Membrane</keyword>
<evidence type="ECO:0000313" key="2">
    <source>
        <dbReference type="EMBL" id="SDH65477.1"/>
    </source>
</evidence>
<sequence length="197" mass="20327">MAGRAQRIPRPALPPHVRRAARDAGGWGLSFVTVGVNLVVALSVVAIVVALARWLLVELVAGSGGIEDAVDDWLASIDPTPWIVTVVVAVLVAAGLVALGASTSVRILRRAGVPRPREITWWCCGIGTLVQAGITIVGSGVTTLVGLLTSGLGLGIVVALSLVLSTALSALAGYVAGPRLWAWRVRRDGERAGLLPV</sequence>
<accession>A0A1G8E6J2</accession>
<organism evidence="2 3">
    <name type="scientific">Agrococcus jejuensis</name>
    <dbReference type="NCBI Taxonomy" id="399736"/>
    <lineage>
        <taxon>Bacteria</taxon>
        <taxon>Bacillati</taxon>
        <taxon>Actinomycetota</taxon>
        <taxon>Actinomycetes</taxon>
        <taxon>Micrococcales</taxon>
        <taxon>Microbacteriaceae</taxon>
        <taxon>Agrococcus</taxon>
    </lineage>
</organism>
<reference evidence="3" key="1">
    <citation type="submission" date="2016-10" db="EMBL/GenBank/DDBJ databases">
        <authorList>
            <person name="Varghese N."/>
            <person name="Submissions S."/>
        </authorList>
    </citation>
    <scope>NUCLEOTIDE SEQUENCE [LARGE SCALE GENOMIC DNA]</scope>
    <source>
        <strain evidence="3">DSM 22002</strain>
    </source>
</reference>
<evidence type="ECO:0000256" key="1">
    <source>
        <dbReference type="SAM" id="Phobius"/>
    </source>
</evidence>
<protein>
    <submittedName>
        <fullName evidence="2">Uncharacterized protein</fullName>
    </submittedName>
</protein>
<keyword evidence="1" id="KW-0812">Transmembrane</keyword>
<name>A0A1G8E6J2_9MICO</name>
<feature type="transmembrane region" description="Helical" evidence="1">
    <location>
        <begin position="27"/>
        <end position="52"/>
    </location>
</feature>
<dbReference type="RefSeq" id="WP_092504497.1">
    <property type="nucleotide sequence ID" value="NZ_LT629695.1"/>
</dbReference>
<dbReference type="STRING" id="399736.SAMN04489720_1906"/>
<feature type="transmembrane region" description="Helical" evidence="1">
    <location>
        <begin position="154"/>
        <end position="177"/>
    </location>
</feature>
<evidence type="ECO:0000313" key="3">
    <source>
        <dbReference type="Proteomes" id="UP000198822"/>
    </source>
</evidence>
<keyword evidence="3" id="KW-1185">Reference proteome</keyword>
<dbReference type="OrthoDB" id="5117924at2"/>
<feature type="transmembrane region" description="Helical" evidence="1">
    <location>
        <begin position="119"/>
        <end position="148"/>
    </location>
</feature>
<dbReference type="EMBL" id="LT629695">
    <property type="protein sequence ID" value="SDH65477.1"/>
    <property type="molecule type" value="Genomic_DNA"/>
</dbReference>
<dbReference type="AlphaFoldDB" id="A0A1G8E6J2"/>
<feature type="transmembrane region" description="Helical" evidence="1">
    <location>
        <begin position="82"/>
        <end position="107"/>
    </location>
</feature>
<keyword evidence="1" id="KW-1133">Transmembrane helix</keyword>
<proteinExistence type="predicted"/>
<dbReference type="Proteomes" id="UP000198822">
    <property type="component" value="Chromosome I"/>
</dbReference>
<gene>
    <name evidence="2" type="ORF">SAMN04489720_1906</name>
</gene>